<evidence type="ECO:0000313" key="2">
    <source>
        <dbReference type="Proteomes" id="UP001232113"/>
    </source>
</evidence>
<reference evidence="1" key="1">
    <citation type="submission" date="2023-05" db="EMBL/GenBank/DDBJ databases">
        <title>Cataloging the Phylogenetic Diversity of Human Bladder Bacteria.</title>
        <authorList>
            <person name="Du J."/>
        </authorList>
    </citation>
    <scope>NUCLEOTIDE SEQUENCE</scope>
    <source>
        <strain evidence="1">UMB6975B</strain>
    </source>
</reference>
<name>A0AAP6EUD9_9LACO</name>
<organism evidence="1 2">
    <name type="scientific">Lactobacillus paragasseri</name>
    <dbReference type="NCBI Taxonomy" id="2107999"/>
    <lineage>
        <taxon>Bacteria</taxon>
        <taxon>Bacillati</taxon>
        <taxon>Bacillota</taxon>
        <taxon>Bacilli</taxon>
        <taxon>Lactobacillales</taxon>
        <taxon>Lactobacillaceae</taxon>
        <taxon>Lactobacillus</taxon>
    </lineage>
</organism>
<comment type="caution">
    <text evidence="1">The sequence shown here is derived from an EMBL/GenBank/DDBJ whole genome shotgun (WGS) entry which is preliminary data.</text>
</comment>
<gene>
    <name evidence="1" type="ORF">QP354_06940</name>
</gene>
<sequence length="188" mass="21987">MNDNVLSNYVFGETYFPHVAIPINRKAGDTIIFFESKQLIWKIEKQLKDKKKIANNLNVDSLMAVDAIDLIETFDSKYNFFLPDNVNEIRNMYYFGSLSTLGIQAFLTLKEATNITNLQPWATMYNRLIDKAYNQNNLLSKNRLEISPNKLSKFTKYFDTAYQQKIKDLFSKEKAINHRILSTKDFML</sequence>
<dbReference type="AlphaFoldDB" id="A0AAP6EUD9"/>
<dbReference type="Proteomes" id="UP001232113">
    <property type="component" value="Unassembled WGS sequence"/>
</dbReference>
<dbReference type="EMBL" id="JASOLY010000011">
    <property type="protein sequence ID" value="MDK6868801.1"/>
    <property type="molecule type" value="Genomic_DNA"/>
</dbReference>
<evidence type="ECO:0000313" key="1">
    <source>
        <dbReference type="EMBL" id="MDK6868801.1"/>
    </source>
</evidence>
<dbReference type="RefSeq" id="WP_006587826.1">
    <property type="nucleotide sequence ID" value="NZ_JAQEHJ010000009.1"/>
</dbReference>
<accession>A0AAP6EUD9</accession>
<protein>
    <submittedName>
        <fullName evidence="1">Uncharacterized protein</fullName>
    </submittedName>
</protein>
<proteinExistence type="predicted"/>